<organism evidence="1 2">
    <name type="scientific">Brachionus plicatilis</name>
    <name type="common">Marine rotifer</name>
    <name type="synonym">Brachionus muelleri</name>
    <dbReference type="NCBI Taxonomy" id="10195"/>
    <lineage>
        <taxon>Eukaryota</taxon>
        <taxon>Metazoa</taxon>
        <taxon>Spiralia</taxon>
        <taxon>Gnathifera</taxon>
        <taxon>Rotifera</taxon>
        <taxon>Eurotatoria</taxon>
        <taxon>Monogononta</taxon>
        <taxon>Pseudotrocha</taxon>
        <taxon>Ploima</taxon>
        <taxon>Brachionidae</taxon>
        <taxon>Brachionus</taxon>
    </lineage>
</organism>
<name>A0A3M7PN35_BRAPC</name>
<reference evidence="1 2" key="1">
    <citation type="journal article" date="2018" name="Sci. Rep.">
        <title>Genomic signatures of local adaptation to the degree of environmental predictability in rotifers.</title>
        <authorList>
            <person name="Franch-Gras L."/>
            <person name="Hahn C."/>
            <person name="Garcia-Roger E.M."/>
            <person name="Carmona M.J."/>
            <person name="Serra M."/>
            <person name="Gomez A."/>
        </authorList>
    </citation>
    <scope>NUCLEOTIDE SEQUENCE [LARGE SCALE GENOMIC DNA]</scope>
    <source>
        <strain evidence="1">HYR1</strain>
    </source>
</reference>
<feature type="non-terminal residue" evidence="1">
    <location>
        <position position="239"/>
    </location>
</feature>
<dbReference type="AlphaFoldDB" id="A0A3M7PN35"/>
<protein>
    <submittedName>
        <fullName evidence="1">Uncharacterized protein</fullName>
    </submittedName>
</protein>
<keyword evidence="2" id="KW-1185">Reference proteome</keyword>
<evidence type="ECO:0000313" key="2">
    <source>
        <dbReference type="Proteomes" id="UP000276133"/>
    </source>
</evidence>
<dbReference type="EMBL" id="REGN01009874">
    <property type="protein sequence ID" value="RNA00175.1"/>
    <property type="molecule type" value="Genomic_DNA"/>
</dbReference>
<accession>A0A3M7PN35</accession>
<dbReference type="OrthoDB" id="10671525at2759"/>
<sequence length="239" mass="27203">MKLINESTRIEFNNNINIEIDYSESNSLVDETEIIDSQSLGNCTPDLTNSDFLSISERLENYQQTSLYLNKQAACSNTNDSGRPIMNREPPLPTVTQAKQDLFKQLNLFILLNKQAEPTPAKMVSLKSDSFTSPSSSTTSSSHLSSFSFESKDNIVTSRKKAKPRIKTVVKKKQSLERVDKIECDFGDDSDHYLDEFDSNKMPTSRFIFKKLKPLIPASAYDSSDRFIGREWLFKEIDK</sequence>
<dbReference type="Proteomes" id="UP000276133">
    <property type="component" value="Unassembled WGS sequence"/>
</dbReference>
<comment type="caution">
    <text evidence="1">The sequence shown here is derived from an EMBL/GenBank/DDBJ whole genome shotgun (WGS) entry which is preliminary data.</text>
</comment>
<gene>
    <name evidence="1" type="ORF">BpHYR1_025156</name>
</gene>
<proteinExistence type="predicted"/>
<evidence type="ECO:0000313" key="1">
    <source>
        <dbReference type="EMBL" id="RNA00175.1"/>
    </source>
</evidence>